<reference evidence="1 2" key="1">
    <citation type="submission" date="2021-03" db="EMBL/GenBank/DDBJ databases">
        <title>Genomic Encyclopedia of Type Strains, Phase IV (KMG-IV): sequencing the most valuable type-strain genomes for metagenomic binning, comparative biology and taxonomic classification.</title>
        <authorList>
            <person name="Goeker M."/>
        </authorList>
    </citation>
    <scope>NUCLEOTIDE SEQUENCE [LARGE SCALE GENOMIC DNA]</scope>
    <source>
        <strain evidence="1 2">DSM 28650</strain>
    </source>
</reference>
<dbReference type="Pfam" id="PF11007">
    <property type="entry name" value="CotJA"/>
    <property type="match status" value="1"/>
</dbReference>
<accession>A0ABS4K0W4</accession>
<protein>
    <recommendedName>
        <fullName evidence="3">Spore coat associated protein CotJA</fullName>
    </recommendedName>
</protein>
<dbReference type="EMBL" id="JAGGLL010000007">
    <property type="protein sequence ID" value="MBP2021428.1"/>
    <property type="molecule type" value="Genomic_DNA"/>
</dbReference>
<proteinExistence type="predicted"/>
<dbReference type="RefSeq" id="WP_021282472.1">
    <property type="nucleotide sequence ID" value="NZ_JAGGLL010000007.1"/>
</dbReference>
<dbReference type="InterPro" id="IPR020256">
    <property type="entry name" value="Spore_coat_CotJA"/>
</dbReference>
<sequence length="62" mass="7512">METCYEPKKPVGQLMLARAYVLLQEYENLYPVDKALWKGTIFEDLKLPWYSDINDYKHKREE</sequence>
<organism evidence="1 2">
    <name type="scientific">Clostridium punense</name>
    <dbReference type="NCBI Taxonomy" id="1054297"/>
    <lineage>
        <taxon>Bacteria</taxon>
        <taxon>Bacillati</taxon>
        <taxon>Bacillota</taxon>
        <taxon>Clostridia</taxon>
        <taxon>Eubacteriales</taxon>
        <taxon>Clostridiaceae</taxon>
        <taxon>Clostridium</taxon>
    </lineage>
</organism>
<keyword evidence="2" id="KW-1185">Reference proteome</keyword>
<evidence type="ECO:0000313" key="1">
    <source>
        <dbReference type="EMBL" id="MBP2021428.1"/>
    </source>
</evidence>
<dbReference type="Proteomes" id="UP001519308">
    <property type="component" value="Unassembled WGS sequence"/>
</dbReference>
<comment type="caution">
    <text evidence="1">The sequence shown here is derived from an EMBL/GenBank/DDBJ whole genome shotgun (WGS) entry which is preliminary data.</text>
</comment>
<evidence type="ECO:0000313" key="2">
    <source>
        <dbReference type="Proteomes" id="UP001519308"/>
    </source>
</evidence>
<gene>
    <name evidence="1" type="ORF">J2Z44_001224</name>
</gene>
<name>A0ABS4K0W4_9CLOT</name>
<evidence type="ECO:0008006" key="3">
    <source>
        <dbReference type="Google" id="ProtNLM"/>
    </source>
</evidence>